<dbReference type="InterPro" id="IPR016193">
    <property type="entry name" value="Cytidine_deaminase-like"/>
</dbReference>
<reference evidence="4 5" key="1">
    <citation type="journal article" date="2015" name="Genome Biol. Evol.">
        <title>Comparative Genomics of a Bacterivorous Green Alga Reveals Evolutionary Causalities and Consequences of Phago-Mixotrophic Mode of Nutrition.</title>
        <authorList>
            <person name="Burns J.A."/>
            <person name="Paasch A."/>
            <person name="Narechania A."/>
            <person name="Kim E."/>
        </authorList>
    </citation>
    <scope>NUCLEOTIDE SEQUENCE [LARGE SCALE GENOMIC DNA]</scope>
    <source>
        <strain evidence="4 5">PLY_AMNH</strain>
    </source>
</reference>
<evidence type="ECO:0000256" key="2">
    <source>
        <dbReference type="ARBA" id="ARBA00022833"/>
    </source>
</evidence>
<evidence type="ECO:0000259" key="3">
    <source>
        <dbReference type="PROSITE" id="PS51747"/>
    </source>
</evidence>
<evidence type="ECO:0000313" key="5">
    <source>
        <dbReference type="Proteomes" id="UP001190700"/>
    </source>
</evidence>
<feature type="domain" description="CMP/dCMP-type deaminase" evidence="3">
    <location>
        <begin position="14"/>
        <end position="127"/>
    </location>
</feature>
<keyword evidence="5" id="KW-1185">Reference proteome</keyword>
<dbReference type="GO" id="GO:0052717">
    <property type="term" value="F:tRNA-specific adenosine-34 deaminase activity"/>
    <property type="evidence" value="ECO:0007669"/>
    <property type="project" value="TreeGrafter"/>
</dbReference>
<keyword evidence="1" id="KW-0479">Metal-binding</keyword>
<dbReference type="Gene3D" id="3.40.140.10">
    <property type="entry name" value="Cytidine Deaminase, domain 2"/>
    <property type="match status" value="1"/>
</dbReference>
<accession>A0AAE0ERL3</accession>
<dbReference type="PROSITE" id="PS00903">
    <property type="entry name" value="CYT_DCMP_DEAMINASES_1"/>
    <property type="match status" value="1"/>
</dbReference>
<comment type="caution">
    <text evidence="4">The sequence shown here is derived from an EMBL/GenBank/DDBJ whole genome shotgun (WGS) entry which is preliminary data.</text>
</comment>
<dbReference type="CDD" id="cd01285">
    <property type="entry name" value="nucleoside_deaminase"/>
    <property type="match status" value="1"/>
</dbReference>
<dbReference type="SUPFAM" id="SSF53927">
    <property type="entry name" value="Cytidine deaminase-like"/>
    <property type="match status" value="1"/>
</dbReference>
<protein>
    <recommendedName>
        <fullName evidence="3">CMP/dCMP-type deaminase domain-containing protein</fullName>
    </recommendedName>
</protein>
<dbReference type="PANTHER" id="PTHR11079">
    <property type="entry name" value="CYTOSINE DEAMINASE FAMILY MEMBER"/>
    <property type="match status" value="1"/>
</dbReference>
<gene>
    <name evidence="4" type="ORF">CYMTET_52189</name>
</gene>
<organism evidence="4 5">
    <name type="scientific">Cymbomonas tetramitiformis</name>
    <dbReference type="NCBI Taxonomy" id="36881"/>
    <lineage>
        <taxon>Eukaryota</taxon>
        <taxon>Viridiplantae</taxon>
        <taxon>Chlorophyta</taxon>
        <taxon>Pyramimonadophyceae</taxon>
        <taxon>Pyramimonadales</taxon>
        <taxon>Pyramimonadaceae</taxon>
        <taxon>Cymbomonas</taxon>
    </lineage>
</organism>
<dbReference type="Pfam" id="PF00383">
    <property type="entry name" value="dCMP_cyt_deam_1"/>
    <property type="match status" value="1"/>
</dbReference>
<sequence length="174" mass="18482">MSALPPTAAAQVASMWEPAMRSALEEARLAVAANNHPFGAVLCDAEGKVLLAAQNTVVTDKDPTCHAETNLVRSACRTLDPKSMAQMTLVTSTEPCPMCSGAIYWAGIGRVVYACSGKKLGQISGEELDIPCGQVFSSGRLHSVEVEGPVLAAEAEEMHTRFWTSWSGEHFGDS</sequence>
<dbReference type="AlphaFoldDB" id="A0AAE0ERL3"/>
<name>A0AAE0ERL3_9CHLO</name>
<dbReference type="InterPro" id="IPR016192">
    <property type="entry name" value="APOBEC/CMP_deaminase_Zn-bd"/>
</dbReference>
<dbReference type="GO" id="GO:0008270">
    <property type="term" value="F:zinc ion binding"/>
    <property type="evidence" value="ECO:0007669"/>
    <property type="project" value="InterPro"/>
</dbReference>
<dbReference type="EMBL" id="LGRX02034461">
    <property type="protein sequence ID" value="KAK3237759.1"/>
    <property type="molecule type" value="Genomic_DNA"/>
</dbReference>
<dbReference type="PANTHER" id="PTHR11079:SF202">
    <property type="entry name" value="TRNA-SPECIFIC ADENOSINE DEAMINASE"/>
    <property type="match status" value="1"/>
</dbReference>
<dbReference type="InterPro" id="IPR002125">
    <property type="entry name" value="CMP_dCMP_dom"/>
</dbReference>
<proteinExistence type="predicted"/>
<evidence type="ECO:0000256" key="1">
    <source>
        <dbReference type="ARBA" id="ARBA00022723"/>
    </source>
</evidence>
<dbReference type="GO" id="GO:0002100">
    <property type="term" value="P:tRNA wobble adenosine to inosine editing"/>
    <property type="evidence" value="ECO:0007669"/>
    <property type="project" value="TreeGrafter"/>
</dbReference>
<dbReference type="Proteomes" id="UP001190700">
    <property type="component" value="Unassembled WGS sequence"/>
</dbReference>
<evidence type="ECO:0000313" key="4">
    <source>
        <dbReference type="EMBL" id="KAK3237759.1"/>
    </source>
</evidence>
<keyword evidence="2" id="KW-0862">Zinc</keyword>
<dbReference type="PROSITE" id="PS51747">
    <property type="entry name" value="CYT_DCMP_DEAMINASES_2"/>
    <property type="match status" value="1"/>
</dbReference>